<reference evidence="2 3" key="1">
    <citation type="submission" date="2014-07" db="EMBL/GenBank/DDBJ databases">
        <title>Biosystematic studies on Modestobacter strains isolated from extreme hyper-arid desert soil and from historic building.</title>
        <authorList>
            <person name="Bukarasam K."/>
            <person name="Bull A."/>
            <person name="Girard G."/>
            <person name="van Wezel G."/>
            <person name="Goodfellow M."/>
        </authorList>
    </citation>
    <scope>NUCLEOTIDE SEQUENCE [LARGE SCALE GENOMIC DNA]</scope>
    <source>
        <strain evidence="2 3">KNN45-2b</strain>
    </source>
</reference>
<dbReference type="STRING" id="1522368.IN07_21835"/>
<dbReference type="Gene3D" id="3.40.50.720">
    <property type="entry name" value="NAD(P)-binding Rossmann-like Domain"/>
    <property type="match status" value="1"/>
</dbReference>
<dbReference type="InterPro" id="IPR052718">
    <property type="entry name" value="NmrA-type_oxidoreductase"/>
</dbReference>
<dbReference type="Gene3D" id="3.90.25.10">
    <property type="entry name" value="UDP-galactose 4-epimerase, domain 1"/>
    <property type="match status" value="1"/>
</dbReference>
<evidence type="ECO:0000259" key="1">
    <source>
        <dbReference type="Pfam" id="PF13460"/>
    </source>
</evidence>
<accession>A0A098Y2I8</accession>
<keyword evidence="3" id="KW-1185">Reference proteome</keyword>
<dbReference type="Pfam" id="PF13460">
    <property type="entry name" value="NAD_binding_10"/>
    <property type="match status" value="1"/>
</dbReference>
<dbReference type="PANTHER" id="PTHR47129">
    <property type="entry name" value="QUINONE OXIDOREDUCTASE 2"/>
    <property type="match status" value="1"/>
</dbReference>
<gene>
    <name evidence="2" type="ORF">IN07_21835</name>
</gene>
<proteinExistence type="predicted"/>
<dbReference type="Proteomes" id="UP000029713">
    <property type="component" value="Unassembled WGS sequence"/>
</dbReference>
<protein>
    <recommendedName>
        <fullName evidence="1">NAD(P)-binding domain-containing protein</fullName>
    </recommendedName>
</protein>
<comment type="caution">
    <text evidence="2">The sequence shown here is derived from an EMBL/GenBank/DDBJ whole genome shotgun (WGS) entry which is preliminary data.</text>
</comment>
<dbReference type="OrthoDB" id="5510591at2"/>
<evidence type="ECO:0000313" key="3">
    <source>
        <dbReference type="Proteomes" id="UP000029713"/>
    </source>
</evidence>
<dbReference type="InterPro" id="IPR036291">
    <property type="entry name" value="NAD(P)-bd_dom_sf"/>
</dbReference>
<dbReference type="InterPro" id="IPR016040">
    <property type="entry name" value="NAD(P)-bd_dom"/>
</dbReference>
<dbReference type="RefSeq" id="WP_036340075.1">
    <property type="nucleotide sequence ID" value="NZ_JPMX01000118.1"/>
</dbReference>
<dbReference type="EMBL" id="JPMX01000118">
    <property type="protein sequence ID" value="KGH44630.1"/>
    <property type="molecule type" value="Genomic_DNA"/>
</dbReference>
<organism evidence="2 3">
    <name type="scientific">Modestobacter caceresii</name>
    <dbReference type="NCBI Taxonomy" id="1522368"/>
    <lineage>
        <taxon>Bacteria</taxon>
        <taxon>Bacillati</taxon>
        <taxon>Actinomycetota</taxon>
        <taxon>Actinomycetes</taxon>
        <taxon>Geodermatophilales</taxon>
        <taxon>Geodermatophilaceae</taxon>
        <taxon>Modestobacter</taxon>
    </lineage>
</organism>
<sequence length="275" mass="28123">MLLVTGASGQLGSRVHTGLVAAGVPAHAGSRTPSAFGPAGRLLDLDDPATLDLAGVDVLVLVSAGYAEDDVVLTRHDRVLTAAEEQGVGHVVYTSLTGAGDHLGFALAHRWTERRLACSGLRWTVLRNGLYAELFGQLAAPQNGVVAAPFGSGALAAVARQDLADVAVRVAADVAADPSAHVGRVYELAGTTAFTAAQLARAWGAEHRPITLGAQRTALAGQDLLPFQPAMLMSIYSTVAAGLLADTRSDLPDLLGHPPRDALAAAVAAGVPEAI</sequence>
<dbReference type="PANTHER" id="PTHR47129:SF1">
    <property type="entry name" value="NMRA-LIKE DOMAIN-CONTAINING PROTEIN"/>
    <property type="match status" value="1"/>
</dbReference>
<evidence type="ECO:0000313" key="2">
    <source>
        <dbReference type="EMBL" id="KGH44630.1"/>
    </source>
</evidence>
<dbReference type="InterPro" id="IPR002347">
    <property type="entry name" value="SDR_fam"/>
</dbReference>
<dbReference type="AlphaFoldDB" id="A0A098Y2I8"/>
<dbReference type="SUPFAM" id="SSF51735">
    <property type="entry name" value="NAD(P)-binding Rossmann-fold domains"/>
    <property type="match status" value="1"/>
</dbReference>
<dbReference type="PRINTS" id="PR00081">
    <property type="entry name" value="GDHRDH"/>
</dbReference>
<feature type="domain" description="NAD(P)-binding" evidence="1">
    <location>
        <begin position="6"/>
        <end position="173"/>
    </location>
</feature>
<name>A0A098Y2I8_9ACTN</name>